<comment type="caution">
    <text evidence="2">The sequence shown here is derived from an EMBL/GenBank/DDBJ whole genome shotgun (WGS) entry which is preliminary data.</text>
</comment>
<feature type="compositionally biased region" description="Basic and acidic residues" evidence="1">
    <location>
        <begin position="217"/>
        <end position="226"/>
    </location>
</feature>
<evidence type="ECO:0000313" key="3">
    <source>
        <dbReference type="Proteomes" id="UP000799776"/>
    </source>
</evidence>
<proteinExistence type="predicted"/>
<feature type="region of interest" description="Disordered" evidence="1">
    <location>
        <begin position="158"/>
        <end position="246"/>
    </location>
</feature>
<reference evidence="2" key="1">
    <citation type="journal article" date="2020" name="Stud. Mycol.">
        <title>101 Dothideomycetes genomes: a test case for predicting lifestyles and emergence of pathogens.</title>
        <authorList>
            <person name="Haridas S."/>
            <person name="Albert R."/>
            <person name="Binder M."/>
            <person name="Bloem J."/>
            <person name="Labutti K."/>
            <person name="Salamov A."/>
            <person name="Andreopoulos B."/>
            <person name="Baker S."/>
            <person name="Barry K."/>
            <person name="Bills G."/>
            <person name="Bluhm B."/>
            <person name="Cannon C."/>
            <person name="Castanera R."/>
            <person name="Culley D."/>
            <person name="Daum C."/>
            <person name="Ezra D."/>
            <person name="Gonzalez J."/>
            <person name="Henrissat B."/>
            <person name="Kuo A."/>
            <person name="Liang C."/>
            <person name="Lipzen A."/>
            <person name="Lutzoni F."/>
            <person name="Magnuson J."/>
            <person name="Mondo S."/>
            <person name="Nolan M."/>
            <person name="Ohm R."/>
            <person name="Pangilinan J."/>
            <person name="Park H.-J."/>
            <person name="Ramirez L."/>
            <person name="Alfaro M."/>
            <person name="Sun H."/>
            <person name="Tritt A."/>
            <person name="Yoshinaga Y."/>
            <person name="Zwiers L.-H."/>
            <person name="Turgeon B."/>
            <person name="Goodwin S."/>
            <person name="Spatafora J."/>
            <person name="Crous P."/>
            <person name="Grigoriev I."/>
        </authorList>
    </citation>
    <scope>NUCLEOTIDE SEQUENCE</scope>
    <source>
        <strain evidence="2">CBS 121410</strain>
    </source>
</reference>
<keyword evidence="3" id="KW-1185">Reference proteome</keyword>
<accession>A0A9P4I0V6</accession>
<evidence type="ECO:0000313" key="2">
    <source>
        <dbReference type="EMBL" id="KAF2089851.1"/>
    </source>
</evidence>
<dbReference type="Proteomes" id="UP000799776">
    <property type="component" value="Unassembled WGS sequence"/>
</dbReference>
<gene>
    <name evidence="2" type="ORF">K490DRAFT_62728</name>
</gene>
<feature type="compositionally biased region" description="Low complexity" evidence="1">
    <location>
        <begin position="165"/>
        <end position="184"/>
    </location>
</feature>
<protein>
    <submittedName>
        <fullName evidence="2">Uncharacterized protein</fullName>
    </submittedName>
</protein>
<feature type="compositionally biased region" description="Polar residues" evidence="1">
    <location>
        <begin position="97"/>
        <end position="115"/>
    </location>
</feature>
<organism evidence="2 3">
    <name type="scientific">Saccharata proteae CBS 121410</name>
    <dbReference type="NCBI Taxonomy" id="1314787"/>
    <lineage>
        <taxon>Eukaryota</taxon>
        <taxon>Fungi</taxon>
        <taxon>Dikarya</taxon>
        <taxon>Ascomycota</taxon>
        <taxon>Pezizomycotina</taxon>
        <taxon>Dothideomycetes</taxon>
        <taxon>Dothideomycetes incertae sedis</taxon>
        <taxon>Botryosphaeriales</taxon>
        <taxon>Saccharataceae</taxon>
        <taxon>Saccharata</taxon>
    </lineage>
</organism>
<dbReference type="EMBL" id="ML978713">
    <property type="protein sequence ID" value="KAF2089851.1"/>
    <property type="molecule type" value="Genomic_DNA"/>
</dbReference>
<feature type="region of interest" description="Disordered" evidence="1">
    <location>
        <begin position="71"/>
        <end position="134"/>
    </location>
</feature>
<evidence type="ECO:0000256" key="1">
    <source>
        <dbReference type="SAM" id="MobiDB-lite"/>
    </source>
</evidence>
<dbReference type="AlphaFoldDB" id="A0A9P4I0V6"/>
<name>A0A9P4I0V6_9PEZI</name>
<feature type="region of interest" description="Disordered" evidence="1">
    <location>
        <begin position="323"/>
        <end position="355"/>
    </location>
</feature>
<sequence>MSLAKNAKLEQKEGKFEEMVKRQRARLEALDVAVMAPLPPVQRFRSVPERATTEPLRTHGVSRTSLFSLSRSRRLSASRSSDPDEATTMANLRHPKPSSTSTVNLTTKNSSTQPHPLQPTKIPSCPSHKPIHNTLNLDPAAQTAAHILAGLKYHTHPHDDRTVFSSPATSPLSSSSTAPPSSAPQHSIRASNPAPNSPVPLSPPPSSSPSRDGGSGNRERKRERESTAVVAVSPTSGLGDGDAPGSLAERVKLRKRARRGRCGCGVGVVEGGEGRGGGCGGDGAWAGCAAGDRKMCCMPVTTQLPGLECVVREVKPAPTAILGTGERRGRRGGVAGDDDARDVVGEKGMGGGCGGGGREMKKQCRRLVMQRAESERLLLVEEREATVGAGLGAGVHVGLDTDDVRAKAVERLVERMRDSEGVRAEARARVRLRLMVLWETFGDDMLL</sequence>
<feature type="compositionally biased region" description="Pro residues" evidence="1">
    <location>
        <begin position="195"/>
        <end position="207"/>
    </location>
</feature>